<evidence type="ECO:0000313" key="2">
    <source>
        <dbReference type="EMBL" id="BBL69054.1"/>
    </source>
</evidence>
<dbReference type="Pfam" id="PF00258">
    <property type="entry name" value="Flavodoxin_1"/>
    <property type="match status" value="1"/>
</dbReference>
<dbReference type="GO" id="GO:0016787">
    <property type="term" value="F:hydrolase activity"/>
    <property type="evidence" value="ECO:0007669"/>
    <property type="project" value="UniProtKB-KW"/>
</dbReference>
<dbReference type="CDD" id="cd07709">
    <property type="entry name" value="flavodiiron_proteins_MBL-fold"/>
    <property type="match status" value="1"/>
</dbReference>
<dbReference type="GeneID" id="66131777"/>
<dbReference type="EMBL" id="AP019781">
    <property type="protein sequence ID" value="BBL69054.1"/>
    <property type="molecule type" value="Genomic_DNA"/>
</dbReference>
<evidence type="ECO:0000259" key="1">
    <source>
        <dbReference type="PROSITE" id="PS50902"/>
    </source>
</evidence>
<name>A0ABN5XPV6_9EURY</name>
<dbReference type="PIRSF" id="PIRSF005243">
    <property type="entry name" value="ROO"/>
    <property type="match status" value="1"/>
</dbReference>
<reference evidence="2 3" key="1">
    <citation type="submission" date="2019-06" db="EMBL/GenBank/DDBJ databases">
        <title>Complete genome sequence of Methanoculleus chikugoensis strain MG62.</title>
        <authorList>
            <person name="Asakawa S."/>
            <person name="Dianou D."/>
        </authorList>
    </citation>
    <scope>NUCLEOTIDE SEQUENCE [LARGE SCALE GENOMIC DNA]</scope>
    <source>
        <strain evidence="2 3">MG62</strain>
    </source>
</reference>
<keyword evidence="2" id="KW-0378">Hydrolase</keyword>
<evidence type="ECO:0000313" key="3">
    <source>
        <dbReference type="Proteomes" id="UP000824969"/>
    </source>
</evidence>
<dbReference type="Proteomes" id="UP000824969">
    <property type="component" value="Chromosome"/>
</dbReference>
<protein>
    <submittedName>
        <fullName evidence="2">MBL fold hydrolase</fullName>
    </submittedName>
</protein>
<keyword evidence="3" id="KW-1185">Reference proteome</keyword>
<proteinExistence type="predicted"/>
<dbReference type="PROSITE" id="PS50902">
    <property type="entry name" value="FLAVODOXIN_LIKE"/>
    <property type="match status" value="1"/>
</dbReference>
<dbReference type="RefSeq" id="WP_221057061.1">
    <property type="nucleotide sequence ID" value="NZ_AP019781.1"/>
</dbReference>
<dbReference type="InterPro" id="IPR001279">
    <property type="entry name" value="Metallo-B-lactamas"/>
</dbReference>
<organism evidence="2 3">
    <name type="scientific">Methanoculleus chikugoensis</name>
    <dbReference type="NCBI Taxonomy" id="118126"/>
    <lineage>
        <taxon>Archaea</taxon>
        <taxon>Methanobacteriati</taxon>
        <taxon>Methanobacteriota</taxon>
        <taxon>Stenosarchaea group</taxon>
        <taxon>Methanomicrobia</taxon>
        <taxon>Methanomicrobiales</taxon>
        <taxon>Methanomicrobiaceae</taxon>
        <taxon>Methanoculleus</taxon>
    </lineage>
</organism>
<dbReference type="InterPro" id="IPR045761">
    <property type="entry name" value="ODP_dom"/>
</dbReference>
<accession>A0ABN5XPV6</accession>
<dbReference type="PANTHER" id="PTHR43717:SF1">
    <property type="entry name" value="ANAEROBIC NITRIC OXIDE REDUCTASE FLAVORUBREDOXIN"/>
    <property type="match status" value="1"/>
</dbReference>
<dbReference type="PANTHER" id="PTHR43717">
    <property type="entry name" value="ANAEROBIC NITRIC OXIDE REDUCTASE FLAVORUBREDOXIN"/>
    <property type="match status" value="1"/>
</dbReference>
<sequence length="396" mass="43920">MTPREIVPGVFSVGAIDWDLRLFDELIPTPDGTSYNSYLVRGSEKTALIDTVNPPKFTDLTTNLDRLGIEKIDYIIANHAEQDHSGSIPAMLDRFRGAKVVTNAKCRDFLVDLLHISADQVIVIDDGDTLALGDKTLEFISAPWVHWPETMLTYLQEDQILFSCDFFGSHYATSSLYVPDEATIYESAKRYYAEIMMPFRSSIKGHLANLESREIATIAPSHGPVYDRPAFIMDAYRDWTGDDVKNTVVLPYVSMHGSTQAMVDHFVGALMERGVEVQPFNLPKTDIGELAKALVDAATVVIGTPTLIFGPHPQAVYAAYLANLLRPKTRYVSVIGSYGWGGKTVDTLAGMLGRLKVEVLEPVYIKGRPKEEDFAALDRLADEIQKMHKEAGILSS</sequence>
<feature type="domain" description="Flavodoxin-like" evidence="1">
    <location>
        <begin position="248"/>
        <end position="385"/>
    </location>
</feature>
<dbReference type="SMART" id="SM00849">
    <property type="entry name" value="Lactamase_B"/>
    <property type="match status" value="1"/>
</dbReference>
<dbReference type="Pfam" id="PF19583">
    <property type="entry name" value="ODP"/>
    <property type="match status" value="1"/>
</dbReference>
<dbReference type="InterPro" id="IPR016440">
    <property type="entry name" value="Rubredoxin-O_OxRdtase"/>
</dbReference>
<gene>
    <name evidence="2" type="ORF">MchiMG62_22350</name>
</gene>
<dbReference type="InterPro" id="IPR008254">
    <property type="entry name" value="Flavodoxin/NO_synth"/>
</dbReference>